<dbReference type="Pfam" id="PF01487">
    <property type="entry name" value="DHquinase_I"/>
    <property type="match status" value="1"/>
</dbReference>
<organism evidence="5 6">
    <name type="scientific">Methanolapillus africanus</name>
    <dbReference type="NCBI Taxonomy" id="3028297"/>
    <lineage>
        <taxon>Archaea</taxon>
        <taxon>Methanobacteriati</taxon>
        <taxon>Methanobacteriota</taxon>
        <taxon>Stenosarchaea group</taxon>
        <taxon>Methanomicrobia</taxon>
        <taxon>Methanosarcinales</taxon>
        <taxon>Methanosarcinaceae</taxon>
        <taxon>Methanolapillus</taxon>
    </lineage>
</organism>
<evidence type="ECO:0000256" key="2">
    <source>
        <dbReference type="ARBA" id="ARBA00023239"/>
    </source>
</evidence>
<keyword evidence="6" id="KW-1185">Reference proteome</keyword>
<sequence>MSQNPNQDLQLYPAVVGTISEDAVHSAFLGRELGADILEIRYDLILGDLMSKFDEKMVKKECVSMIRKIRETGLPIIATFRSKSEGGQMDLSVRDQFKWIHFITPHVDFVDLEWSSPKSKIKKSVELAQKSQTQVIISSHYFDKMPSQKAMVKMLTGSQKAGADISKIAVSPKNEADVLKLFEAGLASQDAEANVCLIAMGGPFRYSRIIAPVFGSVLSYGYITAPVAPGQLRVDEVKNGFRSLNLRS</sequence>
<evidence type="ECO:0000256" key="4">
    <source>
        <dbReference type="HAMAP-Rule" id="MF_00214"/>
    </source>
</evidence>
<comment type="catalytic activity">
    <reaction evidence="1 4">
        <text>3-dehydroquinate = 3-dehydroshikimate + H2O</text>
        <dbReference type="Rhea" id="RHEA:21096"/>
        <dbReference type="ChEBI" id="CHEBI:15377"/>
        <dbReference type="ChEBI" id="CHEBI:16630"/>
        <dbReference type="ChEBI" id="CHEBI:32364"/>
        <dbReference type="EC" id="4.2.1.10"/>
    </reaction>
</comment>
<evidence type="ECO:0000313" key="5">
    <source>
        <dbReference type="EMBL" id="MDV0446842.1"/>
    </source>
</evidence>
<dbReference type="PANTHER" id="PTHR43699">
    <property type="entry name" value="3-DEHYDROQUINATE DEHYDRATASE"/>
    <property type="match status" value="1"/>
</dbReference>
<feature type="active site" description="Schiff-base intermediate with substrate" evidence="4">
    <location>
        <position position="167"/>
    </location>
</feature>
<dbReference type="InterPro" id="IPR013785">
    <property type="entry name" value="Aldolase_TIM"/>
</dbReference>
<keyword evidence="4" id="KW-0028">Amino-acid biosynthesis</keyword>
<dbReference type="SUPFAM" id="SSF51569">
    <property type="entry name" value="Aldolase"/>
    <property type="match status" value="1"/>
</dbReference>
<dbReference type="Proteomes" id="UP001271789">
    <property type="component" value="Unassembled WGS sequence"/>
</dbReference>
<dbReference type="GO" id="GO:0008652">
    <property type="term" value="P:amino acid biosynthetic process"/>
    <property type="evidence" value="ECO:0007669"/>
    <property type="project" value="UniProtKB-KW"/>
</dbReference>
<name>A0AAE4SCT9_9EURY</name>
<dbReference type="AlphaFoldDB" id="A0AAE4SCT9"/>
<dbReference type="NCBIfam" id="TIGR01093">
    <property type="entry name" value="aroD"/>
    <property type="match status" value="1"/>
</dbReference>
<dbReference type="EMBL" id="JAWDKD010000013">
    <property type="protein sequence ID" value="MDV0446842.1"/>
    <property type="molecule type" value="Genomic_DNA"/>
</dbReference>
<dbReference type="InterPro" id="IPR001381">
    <property type="entry name" value="DHquinase_I"/>
</dbReference>
<comment type="similarity">
    <text evidence="4">Belongs to the type-I 3-dehydroquinase family.</text>
</comment>
<accession>A0AAE4SCT9</accession>
<dbReference type="GO" id="GO:0009073">
    <property type="term" value="P:aromatic amino acid family biosynthetic process"/>
    <property type="evidence" value="ECO:0007669"/>
    <property type="project" value="UniProtKB-KW"/>
</dbReference>
<evidence type="ECO:0000313" key="6">
    <source>
        <dbReference type="Proteomes" id="UP001271789"/>
    </source>
</evidence>
<dbReference type="RefSeq" id="WP_338099254.1">
    <property type="nucleotide sequence ID" value="NZ_JAWDKD010000013.1"/>
</dbReference>
<gene>
    <name evidence="4 5" type="primary">aroD</name>
    <name evidence="5" type="ORF">MsAg5_07010</name>
</gene>
<dbReference type="FunFam" id="3.20.20.70:FF:000047">
    <property type="entry name" value="3-dehydroquinate dehydratase"/>
    <property type="match status" value="1"/>
</dbReference>
<dbReference type="Gene3D" id="3.20.20.70">
    <property type="entry name" value="Aldolase class I"/>
    <property type="match status" value="1"/>
</dbReference>
<feature type="binding site" evidence="4">
    <location>
        <begin position="39"/>
        <end position="41"/>
    </location>
    <ligand>
        <name>3-dehydroquinate</name>
        <dbReference type="ChEBI" id="CHEBI:32364"/>
    </ligand>
</feature>
<dbReference type="PANTHER" id="PTHR43699:SF1">
    <property type="entry name" value="3-DEHYDROQUINATE DEHYDRATASE"/>
    <property type="match status" value="1"/>
</dbReference>
<keyword evidence="2 4" id="KW-0456">Lyase</keyword>
<feature type="active site" description="Proton donor/acceptor" evidence="4">
    <location>
        <position position="140"/>
    </location>
</feature>
<proteinExistence type="inferred from homology"/>
<protein>
    <recommendedName>
        <fullName evidence="4">3-dehydroquinate dehydratase</fullName>
        <shortName evidence="4">3-dehydroquinase</shortName>
        <ecNumber evidence="4">4.2.1.10</ecNumber>
    </recommendedName>
    <alternativeName>
        <fullName evidence="4">Type I DHQase</fullName>
    </alternativeName>
    <alternativeName>
        <fullName evidence="4">Type I dehydroquinase</fullName>
        <shortName evidence="4">DHQ1</shortName>
    </alternativeName>
</protein>
<dbReference type="GO" id="GO:0003855">
    <property type="term" value="F:3-dehydroquinate dehydratase activity"/>
    <property type="evidence" value="ECO:0007669"/>
    <property type="project" value="UniProtKB-UniRule"/>
</dbReference>
<evidence type="ECO:0000256" key="1">
    <source>
        <dbReference type="ARBA" id="ARBA00001864"/>
    </source>
</evidence>
<dbReference type="InterPro" id="IPR050146">
    <property type="entry name" value="Type-I_3-dehydroquinase"/>
</dbReference>
<reference evidence="5" key="1">
    <citation type="submission" date="2023-06" db="EMBL/GenBank/DDBJ databases">
        <title>Genome sequence of Methanosarcinaceae archaeon Ag5.</title>
        <authorList>
            <person name="Protasov E."/>
            <person name="Platt K."/>
            <person name="Poehlein A."/>
            <person name="Daniel R."/>
            <person name="Brune A."/>
        </authorList>
    </citation>
    <scope>NUCLEOTIDE SEQUENCE</scope>
    <source>
        <strain evidence="5">Ag5</strain>
    </source>
</reference>
<dbReference type="GO" id="GO:0046279">
    <property type="term" value="P:3,4-dihydroxybenzoate biosynthetic process"/>
    <property type="evidence" value="ECO:0007669"/>
    <property type="project" value="UniProtKB-ARBA"/>
</dbReference>
<keyword evidence="4" id="KW-0057">Aromatic amino acid biosynthesis</keyword>
<comment type="subunit">
    <text evidence="4">Homodimer.</text>
</comment>
<keyword evidence="3 4" id="KW-0704">Schiff base</keyword>
<comment type="pathway">
    <text evidence="4">Metabolic intermediate biosynthesis; chorismate biosynthesis; chorismate from D-erythrose 4-phosphate and phosphoenolpyruvate: step 3/7.</text>
</comment>
<feature type="binding site" evidence="4">
    <location>
        <position position="231"/>
    </location>
    <ligand>
        <name>3-dehydroquinate</name>
        <dbReference type="ChEBI" id="CHEBI:32364"/>
    </ligand>
</feature>
<comment type="caution">
    <text evidence="5">The sequence shown here is derived from an EMBL/GenBank/DDBJ whole genome shotgun (WGS) entry which is preliminary data.</text>
</comment>
<comment type="caution">
    <text evidence="4">Lacks conserved residue(s) required for the propagation of feature annotation.</text>
</comment>
<dbReference type="CDD" id="cd00502">
    <property type="entry name" value="DHQase_I"/>
    <property type="match status" value="1"/>
</dbReference>
<dbReference type="GO" id="GO:0009423">
    <property type="term" value="P:chorismate biosynthetic process"/>
    <property type="evidence" value="ECO:0007669"/>
    <property type="project" value="UniProtKB-UniRule"/>
</dbReference>
<feature type="binding site" evidence="4">
    <location>
        <position position="81"/>
    </location>
    <ligand>
        <name>3-dehydroquinate</name>
        <dbReference type="ChEBI" id="CHEBI:32364"/>
    </ligand>
</feature>
<evidence type="ECO:0000256" key="3">
    <source>
        <dbReference type="ARBA" id="ARBA00023270"/>
    </source>
</evidence>
<comment type="function">
    <text evidence="4">Involved in the third step of the chorismate pathway, which leads to the biosynthesis of aromatic amino acids. Catalyzes the cis-dehydration of 3-dehydroquinate (DHQ) and introduces the first double bond of the aromatic ring to yield 3-dehydroshikimate.</text>
</comment>
<feature type="binding site" evidence="4">
    <location>
        <position position="208"/>
    </location>
    <ligand>
        <name>3-dehydroquinate</name>
        <dbReference type="ChEBI" id="CHEBI:32364"/>
    </ligand>
</feature>
<dbReference type="EC" id="4.2.1.10" evidence="4"/>
<dbReference type="HAMAP" id="MF_00214">
    <property type="entry name" value="AroD"/>
    <property type="match status" value="1"/>
</dbReference>